<gene>
    <name evidence="8" type="ORF">EURHEDRAFT_474461</name>
</gene>
<evidence type="ECO:0000313" key="9">
    <source>
        <dbReference type="Proteomes" id="UP000019804"/>
    </source>
</evidence>
<feature type="transmembrane region" description="Helical" evidence="6">
    <location>
        <begin position="310"/>
        <end position="331"/>
    </location>
</feature>
<dbReference type="SUPFAM" id="SSF103473">
    <property type="entry name" value="MFS general substrate transporter"/>
    <property type="match status" value="1"/>
</dbReference>
<keyword evidence="4 6" id="KW-1133">Transmembrane helix</keyword>
<feature type="domain" description="Major facilitator superfamily (MFS) profile" evidence="7">
    <location>
        <begin position="35"/>
        <end position="478"/>
    </location>
</feature>
<dbReference type="FunFam" id="1.20.1720.10:FF:000009">
    <property type="entry name" value="MFS multidrug transporter"/>
    <property type="match status" value="1"/>
</dbReference>
<dbReference type="AlphaFoldDB" id="A0A017SLM4"/>
<accession>A0A017SLM4</accession>
<feature type="transmembrane region" description="Helical" evidence="6">
    <location>
        <begin position="426"/>
        <end position="447"/>
    </location>
</feature>
<feature type="transmembrane region" description="Helical" evidence="6">
    <location>
        <begin position="388"/>
        <end position="414"/>
    </location>
</feature>
<evidence type="ECO:0000256" key="3">
    <source>
        <dbReference type="ARBA" id="ARBA00022692"/>
    </source>
</evidence>
<dbReference type="OrthoDB" id="440553at2759"/>
<proteinExistence type="predicted"/>
<dbReference type="Pfam" id="PF07690">
    <property type="entry name" value="MFS_1"/>
    <property type="match status" value="1"/>
</dbReference>
<keyword evidence="5 6" id="KW-0472">Membrane</keyword>
<dbReference type="PROSITE" id="PS50850">
    <property type="entry name" value="MFS"/>
    <property type="match status" value="1"/>
</dbReference>
<dbReference type="RefSeq" id="XP_040640883.1">
    <property type="nucleotide sequence ID" value="XM_040785385.1"/>
</dbReference>
<keyword evidence="9" id="KW-1185">Reference proteome</keyword>
<feature type="transmembrane region" description="Helical" evidence="6">
    <location>
        <begin position="159"/>
        <end position="183"/>
    </location>
</feature>
<evidence type="ECO:0000256" key="6">
    <source>
        <dbReference type="SAM" id="Phobius"/>
    </source>
</evidence>
<dbReference type="HOGENOM" id="CLU_008455_8_4_1"/>
<dbReference type="STRING" id="1388766.A0A017SLM4"/>
<dbReference type="PANTHER" id="PTHR23502">
    <property type="entry name" value="MAJOR FACILITATOR SUPERFAMILY"/>
    <property type="match status" value="1"/>
</dbReference>
<dbReference type="Gene3D" id="1.20.1250.20">
    <property type="entry name" value="MFS general substrate transporter like domains"/>
    <property type="match status" value="1"/>
</dbReference>
<dbReference type="GO" id="GO:0005886">
    <property type="term" value="C:plasma membrane"/>
    <property type="evidence" value="ECO:0007669"/>
    <property type="project" value="TreeGrafter"/>
</dbReference>
<dbReference type="InterPro" id="IPR036259">
    <property type="entry name" value="MFS_trans_sf"/>
</dbReference>
<evidence type="ECO:0000256" key="4">
    <source>
        <dbReference type="ARBA" id="ARBA00022989"/>
    </source>
</evidence>
<name>A0A017SLM4_ASPRC</name>
<evidence type="ECO:0000313" key="8">
    <source>
        <dbReference type="EMBL" id="EYE97195.1"/>
    </source>
</evidence>
<keyword evidence="3 6" id="KW-0812">Transmembrane</keyword>
<dbReference type="GeneID" id="63700509"/>
<evidence type="ECO:0000256" key="5">
    <source>
        <dbReference type="ARBA" id="ARBA00023136"/>
    </source>
</evidence>
<dbReference type="PANTHER" id="PTHR23502:SF151">
    <property type="entry name" value="MAJOR FACILITATOR SUPERFAMILY (MFS) PROFILE DOMAIN-CONTAINING PROTEIN"/>
    <property type="match status" value="1"/>
</dbReference>
<dbReference type="GO" id="GO:0022857">
    <property type="term" value="F:transmembrane transporter activity"/>
    <property type="evidence" value="ECO:0007669"/>
    <property type="project" value="InterPro"/>
</dbReference>
<evidence type="ECO:0000256" key="1">
    <source>
        <dbReference type="ARBA" id="ARBA00004141"/>
    </source>
</evidence>
<feature type="transmembrane region" description="Helical" evidence="6">
    <location>
        <begin position="277"/>
        <end position="298"/>
    </location>
</feature>
<comment type="subcellular location">
    <subcellularLocation>
        <location evidence="1">Membrane</location>
        <topology evidence="1">Multi-pass membrane protein</topology>
    </subcellularLocation>
</comment>
<dbReference type="Proteomes" id="UP000019804">
    <property type="component" value="Unassembled WGS sequence"/>
</dbReference>
<organism evidence="8 9">
    <name type="scientific">Aspergillus ruber (strain CBS 135680)</name>
    <dbReference type="NCBI Taxonomy" id="1388766"/>
    <lineage>
        <taxon>Eukaryota</taxon>
        <taxon>Fungi</taxon>
        <taxon>Dikarya</taxon>
        <taxon>Ascomycota</taxon>
        <taxon>Pezizomycotina</taxon>
        <taxon>Eurotiomycetes</taxon>
        <taxon>Eurotiomycetidae</taxon>
        <taxon>Eurotiales</taxon>
        <taxon>Aspergillaceae</taxon>
        <taxon>Aspergillus</taxon>
        <taxon>Aspergillus subgen. Aspergillus</taxon>
    </lineage>
</organism>
<protein>
    <submittedName>
        <fullName evidence="8">MFS multidrug transporter</fullName>
    </submittedName>
</protein>
<evidence type="ECO:0000256" key="2">
    <source>
        <dbReference type="ARBA" id="ARBA00022448"/>
    </source>
</evidence>
<feature type="transmembrane region" description="Helical" evidence="6">
    <location>
        <begin position="34"/>
        <end position="54"/>
    </location>
</feature>
<reference evidence="9" key="1">
    <citation type="journal article" date="2014" name="Nat. Commun.">
        <title>Genomic adaptations of the halophilic Dead Sea filamentous fungus Eurotium rubrum.</title>
        <authorList>
            <person name="Kis-Papo T."/>
            <person name="Weig A.R."/>
            <person name="Riley R."/>
            <person name="Persoh D."/>
            <person name="Salamov A."/>
            <person name="Sun H."/>
            <person name="Lipzen A."/>
            <person name="Wasser S.P."/>
            <person name="Rambold G."/>
            <person name="Grigoriev I.V."/>
            <person name="Nevo E."/>
        </authorList>
    </citation>
    <scope>NUCLEOTIDE SEQUENCE [LARGE SCALE GENOMIC DNA]</scope>
    <source>
        <strain evidence="9">CBS 135680</strain>
    </source>
</reference>
<feature type="transmembrane region" description="Helical" evidence="6">
    <location>
        <begin position="453"/>
        <end position="474"/>
    </location>
</feature>
<evidence type="ECO:0000259" key="7">
    <source>
        <dbReference type="PROSITE" id="PS50850"/>
    </source>
</evidence>
<dbReference type="InterPro" id="IPR011701">
    <property type="entry name" value="MFS"/>
</dbReference>
<feature type="transmembrane region" description="Helical" evidence="6">
    <location>
        <begin position="126"/>
        <end position="147"/>
    </location>
</feature>
<dbReference type="InterPro" id="IPR020846">
    <property type="entry name" value="MFS_dom"/>
</dbReference>
<feature type="transmembrane region" description="Helical" evidence="6">
    <location>
        <begin position="362"/>
        <end position="382"/>
    </location>
</feature>
<dbReference type="EMBL" id="KK088416">
    <property type="protein sequence ID" value="EYE97195.1"/>
    <property type="molecule type" value="Genomic_DNA"/>
</dbReference>
<feature type="transmembrane region" description="Helical" evidence="6">
    <location>
        <begin position="66"/>
        <end position="89"/>
    </location>
</feature>
<feature type="transmembrane region" description="Helical" evidence="6">
    <location>
        <begin position="101"/>
        <end position="120"/>
    </location>
</feature>
<sequence>MSSTNCEKPPVDVTVASEPEPELHTIFDRTQKKLVAFVVTIVASSSTLQSNIYFPAIPTIAEDLNVSVELVNLTVTAYLIFQGLAPSLWGPISDARGRRTAYFGTLIVLLGACIGLAQTQNYTTLIILRCLQSAGSASTSAIGSGVIGDITTRADRGGYMGFFLGVKLISIAIGPIIGGALAGSLGWRSIFWFLTAYNAFLLVLVVFLVPETLRSVIGNGARAPSQRMARFPLTLYQRYTTVKWDADKVPQQNPAPKRIDVLAPLQILTSKMAAPIIIFYSIYFTVWQMCVTSMSALFTARYGLTVTQTGLTFIALGMGSIIGTLITGKIMNRDYRRLQEKYENDASDGRIFPLERARLSPVPVYVSVQCLSILLFGWTVQYPNQVHIAVPIVATFFGGWSTVSVHSNITTYLVDIFHDRSAATAASLNLARCCLAAAGTSAILPMVHGVGAGGAFTICIAVQLVSMIGLGVQWRYGGVWRSMKESECYD</sequence>
<feature type="transmembrane region" description="Helical" evidence="6">
    <location>
        <begin position="189"/>
        <end position="209"/>
    </location>
</feature>
<keyword evidence="2" id="KW-0813">Transport</keyword>